<sequence length="281" mass="30552">MPIIGAHVSAAGGLRKTIENAKKIGAECVQIFGASPRTYEVKMPSAEEVKKYKEELEKSGIGPVFLHAAYLVNLASPNNYIREQSIKNLAGHLQIAEMINAQGLIFHIGSGKDSSRAEAIKKTIDGMKEVLSAQGGSAKLIMENTAGGGQSIGDTAEEIGEVLKKIKSARVKVCIDTAHAFEAGMITEYSKAGVKKFLDELNKYIGFKNIAAFHINDSKTLAGSHHDRHENIGQGYIGVEGFKNLARDKRMKNMPWILEVPGFDDNGPDARNIKILKDCCR</sequence>
<evidence type="ECO:0000256" key="5">
    <source>
        <dbReference type="ARBA" id="ARBA00022833"/>
    </source>
</evidence>
<dbReference type="Pfam" id="PF01261">
    <property type="entry name" value="AP_endonuc_2"/>
    <property type="match status" value="1"/>
</dbReference>
<feature type="binding site" evidence="7">
    <location>
        <position position="227"/>
    </location>
    <ligand>
        <name>Zn(2+)</name>
        <dbReference type="ChEBI" id="CHEBI:29105"/>
        <label>3</label>
    </ligand>
</feature>
<evidence type="ECO:0000256" key="2">
    <source>
        <dbReference type="ARBA" id="ARBA00022723"/>
    </source>
</evidence>
<comment type="function">
    <text evidence="7">Endonuclease IV plays a role in DNA repair. It cleaves phosphodiester bonds at apurinic or apyrimidinic (AP) sites, generating a 3'-hydroxyl group and a 5'-terminal sugar phosphate.</text>
</comment>
<dbReference type="SUPFAM" id="SSF51658">
    <property type="entry name" value="Xylose isomerase-like"/>
    <property type="match status" value="1"/>
</dbReference>
<dbReference type="CDD" id="cd00019">
    <property type="entry name" value="AP2Ec"/>
    <property type="match status" value="1"/>
</dbReference>
<evidence type="ECO:0000256" key="6">
    <source>
        <dbReference type="ARBA" id="ARBA00023204"/>
    </source>
</evidence>
<accession>A0A2M6WMC7</accession>
<feature type="binding site" evidence="7">
    <location>
        <position position="179"/>
    </location>
    <ligand>
        <name>Zn(2+)</name>
        <dbReference type="ChEBI" id="CHEBI:29105"/>
        <label>3</label>
    </ligand>
</feature>
<feature type="binding site" evidence="7">
    <location>
        <position position="229"/>
    </location>
    <ligand>
        <name>Zn(2+)</name>
        <dbReference type="ChEBI" id="CHEBI:29105"/>
        <label>3</label>
    </ligand>
</feature>
<dbReference type="InterPro" id="IPR013022">
    <property type="entry name" value="Xyl_isomerase-like_TIM-brl"/>
</dbReference>
<keyword evidence="7" id="KW-0255">Endonuclease</keyword>
<feature type="binding site" evidence="7">
    <location>
        <position position="259"/>
    </location>
    <ligand>
        <name>Zn(2+)</name>
        <dbReference type="ChEBI" id="CHEBI:29105"/>
        <label>2</label>
    </ligand>
</feature>
<feature type="domain" description="Xylose isomerase-like TIM barrel" evidence="8">
    <location>
        <begin position="18"/>
        <end position="267"/>
    </location>
</feature>
<dbReference type="GO" id="GO:0008081">
    <property type="term" value="F:phosphoric diester hydrolase activity"/>
    <property type="evidence" value="ECO:0007669"/>
    <property type="project" value="TreeGrafter"/>
</dbReference>
<dbReference type="EMBL" id="PFAS01000025">
    <property type="protein sequence ID" value="PIT93943.1"/>
    <property type="molecule type" value="Genomic_DNA"/>
</dbReference>
<feature type="binding site" evidence="7">
    <location>
        <position position="176"/>
    </location>
    <ligand>
        <name>Zn(2+)</name>
        <dbReference type="ChEBI" id="CHEBI:29105"/>
        <label>2</label>
    </ligand>
</feature>
<evidence type="ECO:0000256" key="1">
    <source>
        <dbReference type="ARBA" id="ARBA00005340"/>
    </source>
</evidence>
<keyword evidence="6 7" id="KW-0234">DNA repair</keyword>
<dbReference type="InterPro" id="IPR001719">
    <property type="entry name" value="AP_endonuc_2"/>
</dbReference>
<keyword evidence="3 7" id="KW-0227">DNA damage</keyword>
<dbReference type="GO" id="GO:0003677">
    <property type="term" value="F:DNA binding"/>
    <property type="evidence" value="ECO:0007669"/>
    <property type="project" value="InterPro"/>
</dbReference>
<dbReference type="GO" id="GO:0006284">
    <property type="term" value="P:base-excision repair"/>
    <property type="evidence" value="ECO:0007669"/>
    <property type="project" value="TreeGrafter"/>
</dbReference>
<dbReference type="SMART" id="SM00518">
    <property type="entry name" value="AP2Ec"/>
    <property type="match status" value="1"/>
</dbReference>
<evidence type="ECO:0000313" key="10">
    <source>
        <dbReference type="Proteomes" id="UP000229335"/>
    </source>
</evidence>
<comment type="cofactor">
    <cofactor evidence="7">
        <name>Zn(2+)</name>
        <dbReference type="ChEBI" id="CHEBI:29105"/>
    </cofactor>
    <text evidence="7">Binds 3 Zn(2+) ions.</text>
</comment>
<comment type="catalytic activity">
    <reaction evidence="7">
        <text>Endonucleolytic cleavage to 5'-phosphooligonucleotide end-products.</text>
        <dbReference type="EC" id="3.1.21.2"/>
    </reaction>
</comment>
<dbReference type="PROSITE" id="PS00731">
    <property type="entry name" value="AP_NUCLEASE_F2_3"/>
    <property type="match status" value="1"/>
</dbReference>
<dbReference type="AlphaFoldDB" id="A0A2M6WMC7"/>
<evidence type="ECO:0000256" key="7">
    <source>
        <dbReference type="HAMAP-Rule" id="MF_00152"/>
    </source>
</evidence>
<feature type="binding site" evidence="7">
    <location>
        <position position="214"/>
    </location>
    <ligand>
        <name>Zn(2+)</name>
        <dbReference type="ChEBI" id="CHEBI:29105"/>
        <label>2</label>
    </ligand>
</feature>
<keyword evidence="7" id="KW-0540">Nuclease</keyword>
<dbReference type="InterPro" id="IPR018246">
    <property type="entry name" value="AP_endonuc_F2_Zn_BS"/>
</dbReference>
<organism evidence="9 10">
    <name type="scientific">Candidatus Falkowbacteria bacterium CG10_big_fil_rev_8_21_14_0_10_43_11</name>
    <dbReference type="NCBI Taxonomy" id="1974568"/>
    <lineage>
        <taxon>Bacteria</taxon>
        <taxon>Candidatus Falkowiibacteriota</taxon>
    </lineage>
</organism>
<evidence type="ECO:0000259" key="8">
    <source>
        <dbReference type="Pfam" id="PF01261"/>
    </source>
</evidence>
<comment type="caution">
    <text evidence="9">The sequence shown here is derived from an EMBL/GenBank/DDBJ whole genome shotgun (WGS) entry which is preliminary data.</text>
</comment>
<dbReference type="Proteomes" id="UP000229335">
    <property type="component" value="Unassembled WGS sequence"/>
</dbReference>
<dbReference type="GO" id="GO:0008833">
    <property type="term" value="F:deoxyribonuclease IV (phage-T4-induced) activity"/>
    <property type="evidence" value="ECO:0007669"/>
    <property type="project" value="UniProtKB-UniRule"/>
</dbReference>
<dbReference type="EC" id="3.1.21.2" evidence="7"/>
<comment type="similarity">
    <text evidence="1 7">Belongs to the AP endonuclease 2 family.</text>
</comment>
<dbReference type="Gene3D" id="3.20.20.150">
    <property type="entry name" value="Divalent-metal-dependent TIM barrel enzymes"/>
    <property type="match status" value="1"/>
</dbReference>
<keyword evidence="5 7" id="KW-0862">Zinc</keyword>
<feature type="binding site" evidence="7">
    <location>
        <position position="143"/>
    </location>
    <ligand>
        <name>Zn(2+)</name>
        <dbReference type="ChEBI" id="CHEBI:29105"/>
        <label>2</label>
    </ligand>
</feature>
<gene>
    <name evidence="7" type="primary">nfo</name>
    <name evidence="9" type="ORF">COU00_01650</name>
</gene>
<name>A0A2M6WMC7_9BACT</name>
<feature type="binding site" evidence="7">
    <location>
        <position position="107"/>
    </location>
    <ligand>
        <name>Zn(2+)</name>
        <dbReference type="ChEBI" id="CHEBI:29105"/>
        <label>1</label>
    </ligand>
</feature>
<dbReference type="PROSITE" id="PS51432">
    <property type="entry name" value="AP_NUCLEASE_F2_4"/>
    <property type="match status" value="1"/>
</dbReference>
<keyword evidence="2 7" id="KW-0479">Metal-binding</keyword>
<keyword evidence="4 7" id="KW-0378">Hydrolase</keyword>
<dbReference type="PANTHER" id="PTHR21445:SF0">
    <property type="entry name" value="APURINIC-APYRIMIDINIC ENDONUCLEASE"/>
    <property type="match status" value="1"/>
</dbReference>
<dbReference type="NCBIfam" id="TIGR00587">
    <property type="entry name" value="nfo"/>
    <property type="match status" value="1"/>
</dbReference>
<proteinExistence type="inferred from homology"/>
<evidence type="ECO:0000256" key="3">
    <source>
        <dbReference type="ARBA" id="ARBA00022763"/>
    </source>
</evidence>
<dbReference type="HAMAP" id="MF_00152">
    <property type="entry name" value="Nfo"/>
    <property type="match status" value="1"/>
</dbReference>
<feature type="binding site" evidence="7">
    <location>
        <position position="143"/>
    </location>
    <ligand>
        <name>Zn(2+)</name>
        <dbReference type="ChEBI" id="CHEBI:29105"/>
        <label>1</label>
    </ligand>
</feature>
<reference evidence="10" key="1">
    <citation type="submission" date="2017-09" db="EMBL/GenBank/DDBJ databases">
        <title>Depth-based differentiation of microbial function through sediment-hosted aquifers and enrichment of novel symbionts in the deep terrestrial subsurface.</title>
        <authorList>
            <person name="Probst A.J."/>
            <person name="Ladd B."/>
            <person name="Jarett J.K."/>
            <person name="Geller-Mcgrath D.E."/>
            <person name="Sieber C.M.K."/>
            <person name="Emerson J.B."/>
            <person name="Anantharaman K."/>
            <person name="Thomas B.C."/>
            <person name="Malmstrom R."/>
            <person name="Stieglmeier M."/>
            <person name="Klingl A."/>
            <person name="Woyke T."/>
            <person name="Ryan C.M."/>
            <person name="Banfield J.F."/>
        </authorList>
    </citation>
    <scope>NUCLEOTIDE SEQUENCE [LARGE SCALE GENOMIC DNA]</scope>
</reference>
<protein>
    <recommendedName>
        <fullName evidence="7">Probable endonuclease 4</fullName>
        <ecNumber evidence="7">3.1.21.2</ecNumber>
    </recommendedName>
    <alternativeName>
        <fullName evidence="7">Endodeoxyribonuclease IV</fullName>
    </alternativeName>
    <alternativeName>
        <fullName evidence="7">Endonuclease IV</fullName>
    </alternativeName>
</protein>
<feature type="binding site" evidence="7">
    <location>
        <position position="67"/>
    </location>
    <ligand>
        <name>Zn(2+)</name>
        <dbReference type="ChEBI" id="CHEBI:29105"/>
        <label>1</label>
    </ligand>
</feature>
<dbReference type="GO" id="GO:0003906">
    <property type="term" value="F:DNA-(apurinic or apyrimidinic site) endonuclease activity"/>
    <property type="evidence" value="ECO:0007669"/>
    <property type="project" value="TreeGrafter"/>
</dbReference>
<dbReference type="InterPro" id="IPR036237">
    <property type="entry name" value="Xyl_isomerase-like_sf"/>
</dbReference>
<dbReference type="FunFam" id="3.20.20.150:FF:000001">
    <property type="entry name" value="Probable endonuclease 4"/>
    <property type="match status" value="1"/>
</dbReference>
<dbReference type="GO" id="GO:0008270">
    <property type="term" value="F:zinc ion binding"/>
    <property type="evidence" value="ECO:0007669"/>
    <property type="project" value="UniProtKB-UniRule"/>
</dbReference>
<evidence type="ECO:0000256" key="4">
    <source>
        <dbReference type="ARBA" id="ARBA00022801"/>
    </source>
</evidence>
<dbReference type="PANTHER" id="PTHR21445">
    <property type="entry name" value="ENDONUCLEASE IV ENDODEOXYRIBONUCLEASE IV"/>
    <property type="match status" value="1"/>
</dbReference>
<evidence type="ECO:0000313" key="9">
    <source>
        <dbReference type="EMBL" id="PIT93943.1"/>
    </source>
</evidence>